<dbReference type="SUPFAM" id="SSF100895">
    <property type="entry name" value="Kazal-type serine protease inhibitors"/>
    <property type="match status" value="1"/>
</dbReference>
<dbReference type="AlphaFoldDB" id="A0AAN8WH40"/>
<protein>
    <submittedName>
        <fullName evidence="2">Uncharacterized protein</fullName>
    </submittedName>
</protein>
<dbReference type="InterPro" id="IPR036058">
    <property type="entry name" value="Kazal_dom_sf"/>
</dbReference>
<gene>
    <name evidence="2" type="ORF">SK128_010540</name>
</gene>
<reference evidence="2 3" key="1">
    <citation type="submission" date="2023-11" db="EMBL/GenBank/DDBJ databases">
        <title>Halocaridina rubra genome assembly.</title>
        <authorList>
            <person name="Smith C."/>
        </authorList>
    </citation>
    <scope>NUCLEOTIDE SEQUENCE [LARGE SCALE GENOMIC DNA]</scope>
    <source>
        <strain evidence="2">EP-1</strain>
        <tissue evidence="2">Whole</tissue>
    </source>
</reference>
<feature type="region of interest" description="Disordered" evidence="1">
    <location>
        <begin position="51"/>
        <end position="111"/>
    </location>
</feature>
<dbReference type="EMBL" id="JAXCGZ010023666">
    <property type="protein sequence ID" value="KAK7006778.1"/>
    <property type="molecule type" value="Genomic_DNA"/>
</dbReference>
<sequence>ESVQNAIQTIYGTGGNTYHNKCKMKKYSECLTTGTKIKVAYKGECDVGNGCGGVSDDSNGSDSTDEGDNAEDDSNESSSDGDNTGSDSTLDDNDSSDRLIRHPKKRPITIG</sequence>
<proteinExistence type="predicted"/>
<keyword evidence="3" id="KW-1185">Reference proteome</keyword>
<accession>A0AAN8WH40</accession>
<organism evidence="2 3">
    <name type="scientific">Halocaridina rubra</name>
    <name type="common">Hawaiian red shrimp</name>
    <dbReference type="NCBI Taxonomy" id="373956"/>
    <lineage>
        <taxon>Eukaryota</taxon>
        <taxon>Metazoa</taxon>
        <taxon>Ecdysozoa</taxon>
        <taxon>Arthropoda</taxon>
        <taxon>Crustacea</taxon>
        <taxon>Multicrustacea</taxon>
        <taxon>Malacostraca</taxon>
        <taxon>Eumalacostraca</taxon>
        <taxon>Eucarida</taxon>
        <taxon>Decapoda</taxon>
        <taxon>Pleocyemata</taxon>
        <taxon>Caridea</taxon>
        <taxon>Atyoidea</taxon>
        <taxon>Atyidae</taxon>
        <taxon>Halocaridina</taxon>
    </lineage>
</organism>
<feature type="compositionally biased region" description="Low complexity" evidence="1">
    <location>
        <begin position="76"/>
        <end position="88"/>
    </location>
</feature>
<evidence type="ECO:0000256" key="1">
    <source>
        <dbReference type="SAM" id="MobiDB-lite"/>
    </source>
</evidence>
<feature type="compositionally biased region" description="Basic residues" evidence="1">
    <location>
        <begin position="101"/>
        <end position="111"/>
    </location>
</feature>
<comment type="caution">
    <text evidence="2">The sequence shown here is derived from an EMBL/GenBank/DDBJ whole genome shotgun (WGS) entry which is preliminary data.</text>
</comment>
<dbReference type="Proteomes" id="UP001381693">
    <property type="component" value="Unassembled WGS sequence"/>
</dbReference>
<evidence type="ECO:0000313" key="2">
    <source>
        <dbReference type="EMBL" id="KAK7006778.1"/>
    </source>
</evidence>
<feature type="non-terminal residue" evidence="2">
    <location>
        <position position="1"/>
    </location>
</feature>
<feature type="compositionally biased region" description="Acidic residues" evidence="1">
    <location>
        <begin position="63"/>
        <end position="75"/>
    </location>
</feature>
<evidence type="ECO:0000313" key="3">
    <source>
        <dbReference type="Proteomes" id="UP001381693"/>
    </source>
</evidence>
<name>A0AAN8WH40_HALRR</name>
<dbReference type="Gene3D" id="3.30.60.30">
    <property type="match status" value="1"/>
</dbReference>